<proteinExistence type="predicted"/>
<comment type="caution">
    <text evidence="4">The sequence shown here is derived from an EMBL/GenBank/DDBJ whole genome shotgun (WGS) entry which is preliminary data.</text>
</comment>
<keyword evidence="2" id="KW-0732">Signal</keyword>
<dbReference type="InterPro" id="IPR036380">
    <property type="entry name" value="Isochorismatase-like_sf"/>
</dbReference>
<evidence type="ECO:0000256" key="1">
    <source>
        <dbReference type="ARBA" id="ARBA00022801"/>
    </source>
</evidence>
<dbReference type="PANTHER" id="PTHR43540:SF6">
    <property type="entry name" value="ISOCHORISMATASE-LIKE DOMAIN-CONTAINING PROTEIN"/>
    <property type="match status" value="1"/>
</dbReference>
<evidence type="ECO:0000313" key="5">
    <source>
        <dbReference type="Proteomes" id="UP000598820"/>
    </source>
</evidence>
<dbReference type="GO" id="GO:0016787">
    <property type="term" value="F:hydrolase activity"/>
    <property type="evidence" value="ECO:0007669"/>
    <property type="project" value="UniProtKB-KW"/>
</dbReference>
<feature type="domain" description="Isochorismatase-like" evidence="3">
    <location>
        <begin position="44"/>
        <end position="248"/>
    </location>
</feature>
<evidence type="ECO:0000256" key="2">
    <source>
        <dbReference type="SAM" id="SignalP"/>
    </source>
</evidence>
<dbReference type="PANTHER" id="PTHR43540">
    <property type="entry name" value="PEROXYUREIDOACRYLATE/UREIDOACRYLATE AMIDOHYDROLASE-RELATED"/>
    <property type="match status" value="1"/>
</dbReference>
<dbReference type="EMBL" id="JACWZY010000030">
    <property type="protein sequence ID" value="MBD2704354.1"/>
    <property type="molecule type" value="Genomic_DNA"/>
</dbReference>
<dbReference type="Proteomes" id="UP000598820">
    <property type="component" value="Unassembled WGS sequence"/>
</dbReference>
<keyword evidence="1" id="KW-0378">Hydrolase</keyword>
<dbReference type="Gene3D" id="3.40.50.850">
    <property type="entry name" value="Isochorismatase-like"/>
    <property type="match status" value="1"/>
</dbReference>
<keyword evidence="5" id="KW-1185">Reference proteome</keyword>
<dbReference type="InterPro" id="IPR050272">
    <property type="entry name" value="Isochorismatase-like_hydrls"/>
</dbReference>
<evidence type="ECO:0000313" key="4">
    <source>
        <dbReference type="EMBL" id="MBD2704354.1"/>
    </source>
</evidence>
<dbReference type="SUPFAM" id="SSF52499">
    <property type="entry name" value="Isochorismatase-like hydrolases"/>
    <property type="match status" value="1"/>
</dbReference>
<name>A0A927APF5_9BACT</name>
<dbReference type="Pfam" id="PF00857">
    <property type="entry name" value="Isochorismatase"/>
    <property type="match status" value="1"/>
</dbReference>
<accession>A0A927APF5</accession>
<gene>
    <name evidence="4" type="ORF">IC229_27180</name>
</gene>
<dbReference type="AlphaFoldDB" id="A0A927APF5"/>
<feature type="chain" id="PRO_5036942716" evidence="2">
    <location>
        <begin position="19"/>
        <end position="266"/>
    </location>
</feature>
<evidence type="ECO:0000259" key="3">
    <source>
        <dbReference type="Pfam" id="PF00857"/>
    </source>
</evidence>
<dbReference type="InterPro" id="IPR000868">
    <property type="entry name" value="Isochorismatase-like_dom"/>
</dbReference>
<sequence length="266" mass="28951">MKSFYLLLFVSLSVSAIAQSQISNSKKIALPAKPVTIDVDVDKTAVIVVDMQNDFGSKGGMFDRAGIKIATIQKAVAPTARVLEAARQADIPIIYLKMGYQPDLSDVGSEDSPNRIGHLQFLHVGQPDTAPDGSKGRILIRGSWGTEIVSELKPRPDDIVLYKTRFSGFYQTDLDAILKKLGKKYLIVTGCTTSICVESTIRDAMFRDYSSVLLSDCTAEPMGANLSRSNYEASLLAIEAFGWVSSSDEFIKGSKAVNSTVARKQK</sequence>
<dbReference type="RefSeq" id="WP_190890852.1">
    <property type="nucleotide sequence ID" value="NZ_JACWZY010000030.1"/>
</dbReference>
<feature type="signal peptide" evidence="2">
    <location>
        <begin position="1"/>
        <end position="18"/>
    </location>
</feature>
<protein>
    <submittedName>
        <fullName evidence="4">Isochorismatase family protein</fullName>
    </submittedName>
</protein>
<reference evidence="4" key="1">
    <citation type="submission" date="2020-09" db="EMBL/GenBank/DDBJ databases">
        <authorList>
            <person name="Kim M.K."/>
        </authorList>
    </citation>
    <scope>NUCLEOTIDE SEQUENCE</scope>
    <source>
        <strain evidence="4">BT702</strain>
    </source>
</reference>
<dbReference type="CDD" id="cd00431">
    <property type="entry name" value="cysteine_hydrolases"/>
    <property type="match status" value="1"/>
</dbReference>
<organism evidence="4 5">
    <name type="scientific">Spirosoma profusum</name>
    <dbReference type="NCBI Taxonomy" id="2771354"/>
    <lineage>
        <taxon>Bacteria</taxon>
        <taxon>Pseudomonadati</taxon>
        <taxon>Bacteroidota</taxon>
        <taxon>Cytophagia</taxon>
        <taxon>Cytophagales</taxon>
        <taxon>Cytophagaceae</taxon>
        <taxon>Spirosoma</taxon>
    </lineage>
</organism>